<dbReference type="EMBL" id="OU900106">
    <property type="protein sequence ID" value="CAG9857206.1"/>
    <property type="molecule type" value="Genomic_DNA"/>
</dbReference>
<dbReference type="Gene3D" id="3.40.50.1820">
    <property type="entry name" value="alpha/beta hydrolase"/>
    <property type="match status" value="2"/>
</dbReference>
<name>A0A9N9TJT3_PHYSR</name>
<dbReference type="GO" id="GO:0016042">
    <property type="term" value="P:lipid catabolic process"/>
    <property type="evidence" value="ECO:0007669"/>
    <property type="project" value="TreeGrafter"/>
</dbReference>
<feature type="domain" description="Lipase" evidence="6">
    <location>
        <begin position="31"/>
        <end position="274"/>
    </location>
</feature>
<dbReference type="InterPro" id="IPR000734">
    <property type="entry name" value="TAG_lipase"/>
</dbReference>
<keyword evidence="3" id="KW-0964">Secreted</keyword>
<evidence type="ECO:0000313" key="7">
    <source>
        <dbReference type="EMBL" id="CAG9857206.1"/>
    </source>
</evidence>
<dbReference type="GO" id="GO:0017171">
    <property type="term" value="F:serine hydrolase activity"/>
    <property type="evidence" value="ECO:0007669"/>
    <property type="project" value="TreeGrafter"/>
</dbReference>
<reference evidence="7" key="1">
    <citation type="submission" date="2022-01" db="EMBL/GenBank/DDBJ databases">
        <authorList>
            <person name="King R."/>
        </authorList>
    </citation>
    <scope>NUCLEOTIDE SEQUENCE</scope>
</reference>
<organism evidence="7 8">
    <name type="scientific">Phyllotreta striolata</name>
    <name type="common">Striped flea beetle</name>
    <name type="synonym">Crioceris striolata</name>
    <dbReference type="NCBI Taxonomy" id="444603"/>
    <lineage>
        <taxon>Eukaryota</taxon>
        <taxon>Metazoa</taxon>
        <taxon>Ecdysozoa</taxon>
        <taxon>Arthropoda</taxon>
        <taxon>Hexapoda</taxon>
        <taxon>Insecta</taxon>
        <taxon>Pterygota</taxon>
        <taxon>Neoptera</taxon>
        <taxon>Endopterygota</taxon>
        <taxon>Coleoptera</taxon>
        <taxon>Polyphaga</taxon>
        <taxon>Cucujiformia</taxon>
        <taxon>Chrysomeloidea</taxon>
        <taxon>Chrysomelidae</taxon>
        <taxon>Galerucinae</taxon>
        <taxon>Alticini</taxon>
        <taxon>Phyllotreta</taxon>
    </lineage>
</organism>
<comment type="similarity">
    <text evidence="2 4">Belongs to the AB hydrolase superfamily. Lipase family.</text>
</comment>
<proteinExistence type="inferred from homology"/>
<dbReference type="AlphaFoldDB" id="A0A9N9TJT3"/>
<evidence type="ECO:0000256" key="1">
    <source>
        <dbReference type="ARBA" id="ARBA00004613"/>
    </source>
</evidence>
<evidence type="ECO:0000256" key="4">
    <source>
        <dbReference type="RuleBase" id="RU004262"/>
    </source>
</evidence>
<evidence type="ECO:0000256" key="3">
    <source>
        <dbReference type="ARBA" id="ARBA00022525"/>
    </source>
</evidence>
<dbReference type="OrthoDB" id="199913at2759"/>
<evidence type="ECO:0000256" key="2">
    <source>
        <dbReference type="ARBA" id="ARBA00010701"/>
    </source>
</evidence>
<dbReference type="Proteomes" id="UP001153712">
    <property type="component" value="Chromosome 13"/>
</dbReference>
<feature type="signal peptide" evidence="5">
    <location>
        <begin position="1"/>
        <end position="20"/>
    </location>
</feature>
<accession>A0A9N9TJT3</accession>
<dbReference type="PANTHER" id="PTHR11610">
    <property type="entry name" value="LIPASE"/>
    <property type="match status" value="1"/>
</dbReference>
<gene>
    <name evidence="7" type="ORF">PHYEVI_LOCUS3612</name>
</gene>
<keyword evidence="8" id="KW-1185">Reference proteome</keyword>
<dbReference type="GO" id="GO:0016298">
    <property type="term" value="F:lipase activity"/>
    <property type="evidence" value="ECO:0007669"/>
    <property type="project" value="InterPro"/>
</dbReference>
<sequence>MIAGTKLLLFWTSCLTTVYSGIILDNIFPVNESKIKFYVYTRNDTANSVDPIDISNPDEVSQTYFNSTKPTVFCANSVFEKPFDVTNSCQRIKNAILKAHDANFIFIDWSSISNRNLYFHLLGDIEKAADIIKNKILDMIDYSELDMENSQIVGASVGAQMIGAIGTAVGGNFQQVVALDPASIYFYSFWKNINSISTKSGKHVQVIHSSAYHRYPLGHADYYMNGGLAQPYCGMDLFRLCSHARSISLYMHTIVNGARIEASKCDSLEDFYATKYTVLDVLFPIDDTKIKYYIYTQNTTDDHYEVNVVDPKDMLRAGFSKDKHTMFCLFAYNELPLEMSNTCQRIKRAVLKSHDINYVFIDWSLLSTDDLFQMLRLIEILGVKIRDKILDMIDGSGLDMNNCQIIGASLGAQVVGIIGLATGGLFRQVIGLDPTAYIFFPFYDKNRISKKSGQFVQVIHTGPGYFLPMGHADYYMNGGELQPHCPTTDWYCSHMVAVLFYLSTIINDNKPVAYKCENADRFYSGQCKNNPTSYPGGFLVDRNASGKYYFTDYTYY</sequence>
<dbReference type="SUPFAM" id="SSF53474">
    <property type="entry name" value="alpha/beta-Hydrolases"/>
    <property type="match status" value="2"/>
</dbReference>
<dbReference type="InterPro" id="IPR013818">
    <property type="entry name" value="Lipase"/>
</dbReference>
<keyword evidence="5" id="KW-0732">Signal</keyword>
<dbReference type="PRINTS" id="PR00821">
    <property type="entry name" value="TAGLIPASE"/>
</dbReference>
<dbReference type="Pfam" id="PF00151">
    <property type="entry name" value="Lipase"/>
    <property type="match status" value="2"/>
</dbReference>
<evidence type="ECO:0000259" key="6">
    <source>
        <dbReference type="Pfam" id="PF00151"/>
    </source>
</evidence>
<comment type="subcellular location">
    <subcellularLocation>
        <location evidence="1">Secreted</location>
    </subcellularLocation>
</comment>
<dbReference type="InterPro" id="IPR029058">
    <property type="entry name" value="AB_hydrolase_fold"/>
</dbReference>
<evidence type="ECO:0000256" key="5">
    <source>
        <dbReference type="SAM" id="SignalP"/>
    </source>
</evidence>
<feature type="domain" description="Lipase" evidence="6">
    <location>
        <begin position="287"/>
        <end position="529"/>
    </location>
</feature>
<evidence type="ECO:0000313" key="8">
    <source>
        <dbReference type="Proteomes" id="UP001153712"/>
    </source>
</evidence>
<dbReference type="PANTHER" id="PTHR11610:SF173">
    <property type="entry name" value="LIPASE DOMAIN-CONTAINING PROTEIN-RELATED"/>
    <property type="match status" value="1"/>
</dbReference>
<dbReference type="GO" id="GO:0005615">
    <property type="term" value="C:extracellular space"/>
    <property type="evidence" value="ECO:0007669"/>
    <property type="project" value="TreeGrafter"/>
</dbReference>
<protein>
    <recommendedName>
        <fullName evidence="6">Lipase domain-containing protein</fullName>
    </recommendedName>
</protein>
<feature type="chain" id="PRO_5040329831" description="Lipase domain-containing protein" evidence="5">
    <location>
        <begin position="21"/>
        <end position="556"/>
    </location>
</feature>